<evidence type="ECO:0000256" key="1">
    <source>
        <dbReference type="SAM" id="Coils"/>
    </source>
</evidence>
<feature type="region of interest" description="Disordered" evidence="2">
    <location>
        <begin position="3295"/>
        <end position="3440"/>
    </location>
</feature>
<feature type="coiled-coil region" evidence="1">
    <location>
        <begin position="1443"/>
        <end position="1470"/>
    </location>
</feature>
<organism evidence="6 7">
    <name type="scientific">Actinokineospora globicatena</name>
    <dbReference type="NCBI Taxonomy" id="103729"/>
    <lineage>
        <taxon>Bacteria</taxon>
        <taxon>Bacillati</taxon>
        <taxon>Actinomycetota</taxon>
        <taxon>Actinomycetes</taxon>
        <taxon>Pseudonocardiales</taxon>
        <taxon>Pseudonocardiaceae</taxon>
        <taxon>Actinokineospora</taxon>
    </lineage>
</organism>
<keyword evidence="3" id="KW-0472">Membrane</keyword>
<proteinExistence type="predicted"/>
<evidence type="ECO:0000313" key="6">
    <source>
        <dbReference type="EMBL" id="GLW89300.1"/>
    </source>
</evidence>
<accession>A0A9W6V4K4</accession>
<feature type="region of interest" description="Disordered" evidence="2">
    <location>
        <begin position="3035"/>
        <end position="3058"/>
    </location>
</feature>
<evidence type="ECO:0000256" key="3">
    <source>
        <dbReference type="SAM" id="Phobius"/>
    </source>
</evidence>
<feature type="region of interest" description="Disordered" evidence="2">
    <location>
        <begin position="2067"/>
        <end position="2127"/>
    </location>
</feature>
<sequence>MAMMVPDEVRKLFQVLTGEEWPDANEDKLRALADAWDRAAFRLTGELAPQLRTAVVTIRSNFDGAAERAFANRMAPYVEGANNYLSIADEQFRALAKFLRDLALEVEYVKLVSILSLIMLIAEIAWAIAAAFGTAGASMAWLAARMAIVRWLLKSLLGRLLIKVVQAQVVGIAFQLVIDVVAQLIQFGMGTRTEWNPKYTASAAAVGALGGALTLPLAGFGKAIAHITTSGLDSWLGKIGKDAFDWHKVIPDKITEIGIEAFHETLTEALYKYATEGEFEMNPYSTTSGAVSGTGGVVGGAIGAALAPPKPAPTNGATGPGPETRPKNMTGDGTPPGQSGGSTPPPTTSTSITTPNLTNPTLGGTNSTTTGGGTGQGSTGTNQPVTQAPPITPPGQVPGQTVTTGSGQSTTPVTQPGQNPVTQPGQNPVTQPGQNPVTQPGQNPVTQPGQNPVSQTPVTQTPANQTTTGQPQSQTPVGQTQTGQTQTGQTQTGQSQTGQTQTGQTQTGQSQTGQSQTGQSQTGQSQTGQSQTGQTQTGQSQTGQSQTGQSQTSQSTQGSTGTSQSTQGQTPGNSQSTTQSTTSQSTTSQSTTSQSNTTQSTTQSSTSQSTTQSGTSQSTTSNQQSTTQSSTTQQSTTGHQPGQSGTTGQSTSTSQSPAAQSTTSQTAVQSTTTTQSGVPQSSTTQSTTTQPGGTQSGTTQSTTQSSTSQSNTTQSSTTQSTQSSTSTTKSTTPSTTPTTTSQSSTQSTTQTQQSTSAKTTAPTTPTTPTAKPVTAAAQAGITGTKSATPVKSPPKPPAKLTKLPPADRTAHKPASDTVSGDTESTSAQSTPKPSVKLTKLPPGSRTAQKPASDTVSGDANSTSVKSTPKPPAKLTKLPPASRKSTSDSANTPVKPTTTPPVKVTTPATQQQTAVIGGPPSAKRPRREAPTAPGFKPKSARFQDFRTWVGGINSANGVINCVNAAVAFHSTWRGNPTTASPNRADTSVASERTGYAPAYLGEGQAAIAEVEKRVRRGGHGADAIVFTTPPNATDGHAWNVVNQGGEVSHVDAQDGTWSDTAPPAGKVWAIVLDPEGTFVDGDTVDNAGSTGPQAIGDSFGVRPPNNINVLANQELTTIQGLRDQADLAVRRAEQANRSAQAQVHGAAEPHRQAQAAVGATQAVATPLVQHLNGVRAQINTAIGTLNLQVQTESGLQRQVDQADQAEDAAGIALDDAQRLLDNAAPANQAAAAIARDGRQTALTTLAANNAPVRAQLLQATQNRRQTQAQIAALRLQEAAAHDAARGPQVSATAAATASVTATQRLGAATTEMNLTTGHYNAAQGHQQTVAQHLANAATVVTQIQTAAALEATRHNTAQTANTTANTAEQGVRDLEQQVGQLDTRINGIQDTVNQAKLDLARDKRDLATARAQQANQNNAGSSSTAQQPQTATQQSPATQPSPAIKAMETAITKAEERITAQEAEITRLGRQRGTITTQLGIDRPEAVRLRGLADAAQLAADQQADIVNTLHTTLVTHRTNAQLAAQNATASATSANNTARNAKDAAADVKTAAKQGDVERGLTLLTDVPFADRIVMERLGDTTGVANAVTGLFADHAAVAARAGQQAATAVENHLGDIVNQGHEITVDLPDGTTAKVLLTGRPRRPGDTRKAATVNAVPNSHPDVVKTRRDDTHNPSAVSTSSNLPFRVPFVSLAPIVDGGLFLRPIASAGFTAKRSQGMTANDISRPGVRTGDRPWVETDFEIVATRIGGPTGPATATVAGGMRVPAVVPSAPAPQPLPVVGRSELTSDAVRIPTAFTDGVATALGTTAHRPEITSLLGSQQVRHMPNNGTVTETINGTQVTITPNGAPQITLVGPSTKVDEQRTGVNPSSVITKGSDATAALAFAVGKDVPGLQWFVGLFSDFSSGRTGGYSRGNESAVERNSSQPDLVYQVTRPLTVTANGNQVNDTVTELVTVPVPLARQLNLALPTHLDPANTQVRTAGNQPYVIGTDDITGVPGKDQILAFITNGLDDIGEAAVEAKFDSDPKTVTALFNSMHGGEEVTWIADGRLHKLEIFTQIVPPAASYPSGQAKGTVQDQVTSQRRRTDQMSRNAKLGVGGEVRPTFSGDKPANGNPNASGTASQGLPRVVISGTYERNRSSAVGTNGRDGRITAYGGEYRGFDGTLELVVVHRDTPAPNWFRRVFMGGKMTFGPSSQNRLTEPTAASVDTARTLNSAVPAGNPRVTKQTIPNAVSISAPVDKFAWSDRPMAPSPMTPGLYVGTAPAQAAGTVVVDPTLFGEFAGVEHVRVSSNSTEGLNLVLAKNVQTVPVVNPPPGMPPAVTRNSPFMSGTWPSWGTRTMTETNRGAGIPQRQFRYKLSDLTKPGTTAADAIRGFVSQVGRRGAAVLGLNGEKAGPHKLFEPGRLTDMNGAIAATATYSSPRVVDVRKDGQLQRRQDGDLVVNNSKHRQFGVEAEVAVDVIPRRFHSLGARIRLVFGGNKRWGKGKVDELTPGGRQLYNYKGPTVWMTMDVRYTYTGDVNIRNSVKTSQAESLSVTVDEPDGVLVQLPATTAAELLTQAGLPIPPEVQAVLPAPPAATGTTQHLITDPTNPAYNGYASHGTTTVFNSRLHGPDPLRDVRARLDQIGVTGKWQDDVVERITELLSSPRGQISLRDVLADTGVISIPNNDPFYADVVDVRISSVPTQHAPGVPARPALPNNALTPNSQTTYSYITTTDAAQETSSYSLAAGLQNDLVHRKAAPKDAQGNVEPGATAGNIGALLGVGRQVSESETLPGSKTLKPMRLETFEQLDRSTHDVTYALEISRVRVANPAADALTLTAARHFNRDNMATAPVTTHGSVDLVAPKPGSAPAMTAPTTAPTFDVLTTNPLTLSPTDPNFVQQQVLNPDSMWHLESLGSDTAKAIREVAYAQTSNAPVPVGNAVARNTFRTAGNTPSPYTAKGTTSEYALHTLTTGTGLHNGGWSMFSDGSYSTKGIVGAKRTFHDELLDVSISGRFVPGSFTLVPLNNPGKVDHGRETEDITLTGSSRTVTWSRGVTASGLGGGTAKDPNDKLTPSPATLQTTPTLGADSGIAQPESWSNAAFDLTVVAQGGRSYLFNANAEFYVQTTPRRTNALLAKIKSWFGGQPVPSTVKITSTGDVRVRVWEADALREGLITLADVYTAAGTTPPAGLAFTPVADGVVLHPQGTPAVVPPGVVNQGAVDDLGRTLRVEPGVTQNQVVDFVAGLALDLRPHTFVVPAGSTFTPQDIADAVAARTAPPDVAGTAVAPDPVIPAFTPTPLRRGTPAVLTNPVLTNPVLTNQGGNATTLGSSSSSSSSSSTLPNPFAGTRSNGRGGMNTIQEETTTAPGDNGPPGSQSFQMTTFASGSTGNHTGNHAGDQVTGPWNPADHVTTPRVAEVPTTVDTGGPRGTKRSRAEFEFDDGPVTHPEPPGTRSVQDTLTPASSQDVQALAAVVPSGAKFTDPALFVDLVNGDRTAPGRDINCVDAVVSFHSTYHGEPRVAGIGTPGQAPRGAVSQAAEWTSYAPEFVGTGTKALADVIERVTRAGHGADAMLIAFGANGGRGHAWNVVNHHGTVSLVDPQQGTIVPATPDALPGVGRVHAIPLDANNQFIPGAPTTPGLPTGLPTGIAADYASTAAMTTPDWSAHVDEVGQELDTLLEVVDDAPAETKAHAEALSLHLRNVDIQRMRSLAAANDVITIRGTTYTLVPHGPKYHLVSHGPADPGFVAELAAYVLGRSIFALVIGADAEAPQVLEFPPKGRPLPVEEGVFAYADGTEERRDV</sequence>
<evidence type="ECO:0000259" key="4">
    <source>
        <dbReference type="Pfam" id="PF15644"/>
    </source>
</evidence>
<feature type="compositionally biased region" description="Low complexity" evidence="2">
    <location>
        <begin position="313"/>
        <end position="322"/>
    </location>
</feature>
<feature type="transmembrane region" description="Helical" evidence="3">
    <location>
        <begin position="108"/>
        <end position="129"/>
    </location>
</feature>
<evidence type="ECO:0000313" key="7">
    <source>
        <dbReference type="Proteomes" id="UP001165042"/>
    </source>
</evidence>
<feature type="compositionally biased region" description="Polar residues" evidence="2">
    <location>
        <begin position="416"/>
        <end position="464"/>
    </location>
</feature>
<feature type="compositionally biased region" description="Low complexity" evidence="2">
    <location>
        <begin position="348"/>
        <end position="369"/>
    </location>
</feature>
<keyword evidence="7" id="KW-1185">Reference proteome</keyword>
<feature type="compositionally biased region" description="Low complexity" evidence="2">
    <location>
        <begin position="891"/>
        <end position="914"/>
    </location>
</feature>
<feature type="compositionally biased region" description="Low complexity" evidence="2">
    <location>
        <begin position="872"/>
        <end position="881"/>
    </location>
</feature>
<dbReference type="InterPro" id="IPR057746">
    <property type="entry name" value="CpnT-like_N"/>
</dbReference>
<feature type="transmembrane region" description="Helical" evidence="3">
    <location>
        <begin position="160"/>
        <end position="178"/>
    </location>
</feature>
<feature type="region of interest" description="Disordered" evidence="2">
    <location>
        <begin position="1660"/>
        <end position="1680"/>
    </location>
</feature>
<feature type="compositionally biased region" description="Polar residues" evidence="2">
    <location>
        <begin position="3295"/>
        <end position="3311"/>
    </location>
</feature>
<feature type="compositionally biased region" description="Polar residues" evidence="2">
    <location>
        <begin position="3339"/>
        <end position="3375"/>
    </location>
</feature>
<feature type="compositionally biased region" description="Polar residues" evidence="2">
    <location>
        <begin position="816"/>
        <end position="832"/>
    </location>
</feature>
<feature type="region of interest" description="Disordered" evidence="2">
    <location>
        <begin position="302"/>
        <end position="938"/>
    </location>
</feature>
<keyword evidence="3" id="KW-1133">Transmembrane helix</keyword>
<feature type="compositionally biased region" description="Polar residues" evidence="2">
    <location>
        <begin position="2068"/>
        <end position="2082"/>
    </location>
</feature>
<protein>
    <recommendedName>
        <fullName evidence="8">Papain fold toxin 1, glutamine deamidase</fullName>
    </recommendedName>
</protein>
<feature type="domain" description="Tox-PL" evidence="4">
    <location>
        <begin position="3484"/>
        <end position="3586"/>
    </location>
</feature>
<feature type="compositionally biased region" description="Low complexity" evidence="2">
    <location>
        <begin position="3312"/>
        <end position="3321"/>
    </location>
</feature>
<evidence type="ECO:0000259" key="5">
    <source>
        <dbReference type="Pfam" id="PF25547"/>
    </source>
</evidence>
<comment type="caution">
    <text evidence="6">The sequence shown here is derived from an EMBL/GenBank/DDBJ whole genome shotgun (WGS) entry which is preliminary data.</text>
</comment>
<keyword evidence="3" id="KW-0812">Transmembrane</keyword>
<dbReference type="EMBL" id="BSSD01000001">
    <property type="protein sequence ID" value="GLW89300.1"/>
    <property type="molecule type" value="Genomic_DNA"/>
</dbReference>
<evidence type="ECO:0008006" key="8">
    <source>
        <dbReference type="Google" id="ProtNLM"/>
    </source>
</evidence>
<feature type="compositionally biased region" description="Low complexity" evidence="2">
    <location>
        <begin position="465"/>
        <end position="769"/>
    </location>
</feature>
<dbReference type="Proteomes" id="UP001165042">
    <property type="component" value="Unassembled WGS sequence"/>
</dbReference>
<dbReference type="Pfam" id="PF15644">
    <property type="entry name" value="Gln_amidase"/>
    <property type="match status" value="2"/>
</dbReference>
<feature type="compositionally biased region" description="Basic and acidic residues" evidence="2">
    <location>
        <begin position="1663"/>
        <end position="1673"/>
    </location>
</feature>
<name>A0A9W6V4K4_9PSEU</name>
<dbReference type="Pfam" id="PF25547">
    <property type="entry name" value="WXG100_2"/>
    <property type="match status" value="1"/>
</dbReference>
<reference evidence="6" key="1">
    <citation type="submission" date="2023-02" db="EMBL/GenBank/DDBJ databases">
        <title>Actinokineospora globicatena NBRC 15670.</title>
        <authorList>
            <person name="Ichikawa N."/>
            <person name="Sato H."/>
            <person name="Tonouchi N."/>
        </authorList>
    </citation>
    <scope>NUCLEOTIDE SEQUENCE</scope>
    <source>
        <strain evidence="6">NBRC 15670</strain>
    </source>
</reference>
<feature type="compositionally biased region" description="Polar residues" evidence="2">
    <location>
        <begin position="2114"/>
        <end position="2124"/>
    </location>
</feature>
<keyword evidence="1" id="KW-0175">Coiled coil</keyword>
<feature type="region of interest" description="Disordered" evidence="2">
    <location>
        <begin position="1408"/>
        <end position="1442"/>
    </location>
</feature>
<dbReference type="InterPro" id="IPR028908">
    <property type="entry name" value="Tox-PL_dom"/>
</dbReference>
<gene>
    <name evidence="6" type="ORF">Aglo03_01160</name>
</gene>
<feature type="compositionally biased region" description="Polar residues" evidence="2">
    <location>
        <begin position="845"/>
        <end position="864"/>
    </location>
</feature>
<feature type="compositionally biased region" description="Low complexity" evidence="2">
    <location>
        <begin position="397"/>
        <end position="415"/>
    </location>
</feature>
<feature type="domain" description="Outer membrane channel protein CpnT-like N-terminal" evidence="5">
    <location>
        <begin position="4"/>
        <end position="147"/>
    </location>
</feature>
<feature type="domain" description="Tox-PL" evidence="4">
    <location>
        <begin position="959"/>
        <end position="1054"/>
    </location>
</feature>
<evidence type="ECO:0000256" key="2">
    <source>
        <dbReference type="SAM" id="MobiDB-lite"/>
    </source>
</evidence>
<dbReference type="RefSeq" id="WP_285606537.1">
    <property type="nucleotide sequence ID" value="NZ_BSSD01000001.1"/>
</dbReference>